<dbReference type="GO" id="GO:0015833">
    <property type="term" value="P:peptide transport"/>
    <property type="evidence" value="ECO:0007669"/>
    <property type="project" value="TreeGrafter"/>
</dbReference>
<evidence type="ECO:0000313" key="6">
    <source>
        <dbReference type="EMBL" id="TCT08733.1"/>
    </source>
</evidence>
<dbReference type="PIRSF" id="PIRSF002741">
    <property type="entry name" value="MppA"/>
    <property type="match status" value="1"/>
</dbReference>
<keyword evidence="3" id="KW-0732">Signal</keyword>
<dbReference type="RefSeq" id="WP_132807144.1">
    <property type="nucleotide sequence ID" value="NZ_SMAK01000008.1"/>
</dbReference>
<dbReference type="InterPro" id="IPR030678">
    <property type="entry name" value="Peptide/Ni-bd"/>
</dbReference>
<proteinExistence type="inferred from homology"/>
<dbReference type="OrthoDB" id="9803988at2"/>
<feature type="region of interest" description="Disordered" evidence="4">
    <location>
        <begin position="1"/>
        <end position="21"/>
    </location>
</feature>
<dbReference type="GO" id="GO:0030288">
    <property type="term" value="C:outer membrane-bounded periplasmic space"/>
    <property type="evidence" value="ECO:0007669"/>
    <property type="project" value="UniProtKB-ARBA"/>
</dbReference>
<dbReference type="CDD" id="cd08503">
    <property type="entry name" value="PBP2_NikA_DppA_OppA_like_17"/>
    <property type="match status" value="1"/>
</dbReference>
<dbReference type="PANTHER" id="PTHR30290:SF38">
    <property type="entry name" value="D,D-DIPEPTIDE-BINDING PERIPLASMIC PROTEIN DDPA-RELATED"/>
    <property type="match status" value="1"/>
</dbReference>
<dbReference type="PROSITE" id="PS51318">
    <property type="entry name" value="TAT"/>
    <property type="match status" value="1"/>
</dbReference>
<comment type="caution">
    <text evidence="6">The sequence shown here is derived from an EMBL/GenBank/DDBJ whole genome shotgun (WGS) entry which is preliminary data.</text>
</comment>
<sequence>MTSNDTPRRIHPKVHEARDLMNRGRMSRREFVRIAALLGLSAGAAYSMAGLTPAFATQPGLPFPQDDSNAKEGGILRVGMQVQRMDDPATYSWVEMSNQTRHILEYLTFTTPDNVTRPMLAESWEASDDLKTWTFRLRQGVVWHNGDTFNADDVIFNFERWMNAETASSNIGLSTFAAMVEEKDGVKSMIPGSIERLDDYTVRLHLTKPVLSVAEDLYNYPTAIVHRSFKPPFSDNPIGTGPFTLSELRVGERCILKRVKEAGGKPFTYWGGKVYLDEIHYYNFDEDNQLTEFASGNLDTIYEFGIEQYPLAEALDGNIIEARTAQTVCARMRVTEKPFDDIRVRKAVVMACDNSVYKDLVFQGRGDIGENHHVSPIHPEYYRLPELKRDVEGAKALLAEAGYPDGIELTIDCGNTDGPWHQTVCEIMRDQLKDAGIRLNINVIPASRYWEIWDTTPFGITAWTHRPLGTMVLSLGYRSNVPWNESAFSDPEFDKALDEAEATLDVEERREKMAKVEKILQDAAVMIQPIWRPVFTITTKRVHGFPAHPTQYHQFNKVWLDS</sequence>
<keyword evidence="7" id="KW-1185">Reference proteome</keyword>
<dbReference type="Pfam" id="PF00496">
    <property type="entry name" value="SBP_bac_5"/>
    <property type="match status" value="1"/>
</dbReference>
<organism evidence="6 7">
    <name type="scientific">Tepidamorphus gemmatus</name>
    <dbReference type="NCBI Taxonomy" id="747076"/>
    <lineage>
        <taxon>Bacteria</taxon>
        <taxon>Pseudomonadati</taxon>
        <taxon>Pseudomonadota</taxon>
        <taxon>Alphaproteobacteria</taxon>
        <taxon>Hyphomicrobiales</taxon>
        <taxon>Tepidamorphaceae</taxon>
        <taxon>Tepidamorphus</taxon>
    </lineage>
</organism>
<dbReference type="InterPro" id="IPR006311">
    <property type="entry name" value="TAT_signal"/>
</dbReference>
<dbReference type="GO" id="GO:0043190">
    <property type="term" value="C:ATP-binding cassette (ABC) transporter complex"/>
    <property type="evidence" value="ECO:0007669"/>
    <property type="project" value="InterPro"/>
</dbReference>
<evidence type="ECO:0000313" key="7">
    <source>
        <dbReference type="Proteomes" id="UP000295678"/>
    </source>
</evidence>
<dbReference type="SUPFAM" id="SSF53850">
    <property type="entry name" value="Periplasmic binding protein-like II"/>
    <property type="match status" value="1"/>
</dbReference>
<dbReference type="AlphaFoldDB" id="A0A4R3M809"/>
<evidence type="ECO:0000256" key="3">
    <source>
        <dbReference type="ARBA" id="ARBA00022729"/>
    </source>
</evidence>
<dbReference type="Proteomes" id="UP000295678">
    <property type="component" value="Unassembled WGS sequence"/>
</dbReference>
<dbReference type="InterPro" id="IPR000914">
    <property type="entry name" value="SBP_5_dom"/>
</dbReference>
<accession>A0A4R3M809</accession>
<comment type="subcellular location">
    <subcellularLocation>
        <location evidence="1">Periplasm</location>
    </subcellularLocation>
</comment>
<dbReference type="PANTHER" id="PTHR30290">
    <property type="entry name" value="PERIPLASMIC BINDING COMPONENT OF ABC TRANSPORTER"/>
    <property type="match status" value="1"/>
</dbReference>
<feature type="domain" description="Solute-binding protein family 5" evidence="5">
    <location>
        <begin position="117"/>
        <end position="463"/>
    </location>
</feature>
<reference evidence="6 7" key="1">
    <citation type="submission" date="2019-03" db="EMBL/GenBank/DDBJ databases">
        <title>Genomic Encyclopedia of Type Strains, Phase IV (KMG-IV): sequencing the most valuable type-strain genomes for metagenomic binning, comparative biology and taxonomic classification.</title>
        <authorList>
            <person name="Goeker M."/>
        </authorList>
    </citation>
    <scope>NUCLEOTIDE SEQUENCE [LARGE SCALE GENOMIC DNA]</scope>
    <source>
        <strain evidence="6 7">DSM 19345</strain>
    </source>
</reference>
<evidence type="ECO:0000259" key="5">
    <source>
        <dbReference type="Pfam" id="PF00496"/>
    </source>
</evidence>
<dbReference type="GO" id="GO:1904680">
    <property type="term" value="F:peptide transmembrane transporter activity"/>
    <property type="evidence" value="ECO:0007669"/>
    <property type="project" value="TreeGrafter"/>
</dbReference>
<name>A0A4R3M809_9HYPH</name>
<dbReference type="Gene3D" id="3.10.105.10">
    <property type="entry name" value="Dipeptide-binding Protein, Domain 3"/>
    <property type="match status" value="1"/>
</dbReference>
<comment type="similarity">
    <text evidence="2">Belongs to the bacterial solute-binding protein 5 family.</text>
</comment>
<evidence type="ECO:0000256" key="4">
    <source>
        <dbReference type="SAM" id="MobiDB-lite"/>
    </source>
</evidence>
<gene>
    <name evidence="6" type="ORF">EDC22_10845</name>
</gene>
<protein>
    <submittedName>
        <fullName evidence="6">Peptide/nickel transport system substrate-binding protein</fullName>
    </submittedName>
</protein>
<dbReference type="EMBL" id="SMAK01000008">
    <property type="protein sequence ID" value="TCT08733.1"/>
    <property type="molecule type" value="Genomic_DNA"/>
</dbReference>
<dbReference type="Gene3D" id="3.40.190.10">
    <property type="entry name" value="Periplasmic binding protein-like II"/>
    <property type="match status" value="1"/>
</dbReference>
<evidence type="ECO:0000256" key="1">
    <source>
        <dbReference type="ARBA" id="ARBA00004418"/>
    </source>
</evidence>
<dbReference type="InterPro" id="IPR039424">
    <property type="entry name" value="SBP_5"/>
</dbReference>
<evidence type="ECO:0000256" key="2">
    <source>
        <dbReference type="ARBA" id="ARBA00005695"/>
    </source>
</evidence>